<dbReference type="RefSeq" id="WP_379996280.1">
    <property type="nucleotide sequence ID" value="NZ_JBHSGN010000070.1"/>
</dbReference>
<keyword evidence="2" id="KW-1185">Reference proteome</keyword>
<comment type="caution">
    <text evidence="1">The sequence shown here is derived from an EMBL/GenBank/DDBJ whole genome shotgun (WGS) entry which is preliminary data.</text>
</comment>
<dbReference type="InterPro" id="IPR021958">
    <property type="entry name" value="DUF3575"/>
</dbReference>
<dbReference type="EMBL" id="JBHSGN010000070">
    <property type="protein sequence ID" value="MFC4674211.1"/>
    <property type="molecule type" value="Genomic_DNA"/>
</dbReference>
<accession>A0ABV9KX22</accession>
<organism evidence="1 2">
    <name type="scientific">Dysgonomonas termitidis</name>
    <dbReference type="NCBI Taxonomy" id="1516126"/>
    <lineage>
        <taxon>Bacteria</taxon>
        <taxon>Pseudomonadati</taxon>
        <taxon>Bacteroidota</taxon>
        <taxon>Bacteroidia</taxon>
        <taxon>Bacteroidales</taxon>
        <taxon>Dysgonomonadaceae</taxon>
        <taxon>Dysgonomonas</taxon>
    </lineage>
</organism>
<dbReference type="InterPro" id="IPR036709">
    <property type="entry name" value="Autotransporte_beta_dom_sf"/>
</dbReference>
<evidence type="ECO:0000313" key="1">
    <source>
        <dbReference type="EMBL" id="MFC4674211.1"/>
    </source>
</evidence>
<sequence length="200" mass="22652">MKQSAFIFLLLTIALVSVRGQDKAGNLPLASPRLAVKTNLLYDATTTFNLGVEVKLDSRYTLDIPVNYNPFTYSGNKKLKHILVQPELRYWLYEPFFGHFFGVHALYANYNVGAIKLPLDLYPGLETGRYRGDIFGAGISYGYQWMLSPRWSLEATIGLGYAYTDYDRYECKTCGKLLESGSRHYFGPTKAGISIIYIIK</sequence>
<name>A0ABV9KX22_9BACT</name>
<dbReference type="Pfam" id="PF12099">
    <property type="entry name" value="DUF3575"/>
    <property type="match status" value="1"/>
</dbReference>
<protein>
    <submittedName>
        <fullName evidence="1">DUF3575 domain-containing protein</fullName>
    </submittedName>
</protein>
<dbReference type="Proteomes" id="UP001596023">
    <property type="component" value="Unassembled WGS sequence"/>
</dbReference>
<dbReference type="Gene3D" id="2.40.128.130">
    <property type="entry name" value="Autotransporter beta-domain"/>
    <property type="match status" value="1"/>
</dbReference>
<proteinExistence type="predicted"/>
<evidence type="ECO:0000313" key="2">
    <source>
        <dbReference type="Proteomes" id="UP001596023"/>
    </source>
</evidence>
<gene>
    <name evidence="1" type="ORF">ACFO6W_10925</name>
</gene>
<dbReference type="SUPFAM" id="SSF103515">
    <property type="entry name" value="Autotransporter"/>
    <property type="match status" value="1"/>
</dbReference>
<reference evidence="2" key="1">
    <citation type="journal article" date="2019" name="Int. J. Syst. Evol. Microbiol.">
        <title>The Global Catalogue of Microorganisms (GCM) 10K type strain sequencing project: providing services to taxonomists for standard genome sequencing and annotation.</title>
        <authorList>
            <consortium name="The Broad Institute Genomics Platform"/>
            <consortium name="The Broad Institute Genome Sequencing Center for Infectious Disease"/>
            <person name="Wu L."/>
            <person name="Ma J."/>
        </authorList>
    </citation>
    <scope>NUCLEOTIDE SEQUENCE [LARGE SCALE GENOMIC DNA]</scope>
    <source>
        <strain evidence="2">CCUG 66188</strain>
    </source>
</reference>